<dbReference type="AlphaFoldDB" id="A0A2W7RMS9"/>
<dbReference type="CDD" id="cd00267">
    <property type="entry name" value="ABC_ATPase"/>
    <property type="match status" value="1"/>
</dbReference>
<name>A0A2W7RMS9_9BACT</name>
<dbReference type="Pfam" id="PF13304">
    <property type="entry name" value="AAA_21"/>
    <property type="match status" value="1"/>
</dbReference>
<reference evidence="2 3" key="1">
    <citation type="submission" date="2018-06" db="EMBL/GenBank/DDBJ databases">
        <title>Genomic Encyclopedia of Archaeal and Bacterial Type Strains, Phase II (KMG-II): from individual species to whole genera.</title>
        <authorList>
            <person name="Goeker M."/>
        </authorList>
    </citation>
    <scope>NUCLEOTIDE SEQUENCE [LARGE SCALE GENOMIC DNA]</scope>
    <source>
        <strain evidence="2 3">DSM 19830</strain>
    </source>
</reference>
<gene>
    <name evidence="2" type="ORF">LV85_00750</name>
</gene>
<dbReference type="InterPro" id="IPR003959">
    <property type="entry name" value="ATPase_AAA_core"/>
</dbReference>
<keyword evidence="3" id="KW-1185">Reference proteome</keyword>
<evidence type="ECO:0000259" key="1">
    <source>
        <dbReference type="Pfam" id="PF13304"/>
    </source>
</evidence>
<evidence type="ECO:0000313" key="2">
    <source>
        <dbReference type="EMBL" id="PZX56817.1"/>
    </source>
</evidence>
<dbReference type="GO" id="GO:0005524">
    <property type="term" value="F:ATP binding"/>
    <property type="evidence" value="ECO:0007669"/>
    <property type="project" value="InterPro"/>
</dbReference>
<feature type="domain" description="ATPase AAA-type core" evidence="1">
    <location>
        <begin position="366"/>
        <end position="496"/>
    </location>
</feature>
<accession>A0A2W7RMS9</accession>
<evidence type="ECO:0000313" key="3">
    <source>
        <dbReference type="Proteomes" id="UP000248882"/>
    </source>
</evidence>
<sequence length="783" mass="89862">MELVFKKEHRSIKQFEPISIADFCIITGLNGSGKTHLLQAIETGAVEISNIPSNEIIYYNYFDFSLNYDVPPLTTGNRQQTTSISKNTSKDNFAKKSSALSQRLTKERNEILQGYKVLPQGLSQIEDNFLHWAQNSDHFIWSEEELSSYKDLLKTEDFTSDPNGSFVKLSKKAESVFQSTGLIPKVSDFELLKNLIPKCQILQFFKQVGYNSSLLDWSEKDLENYFLYCQNNPDFNIWDDSAKTHLSQGFINLIMSIQDSPNSFVAINEHSLLNFRREGLEVFADLENFLNEKMPTNSLKMLKGLSGKNGIFSPLPSESGFLDLYQLSLEEKQYQITKKQNDFNRYLKAKDDPSVSFLDDDQFIKANGESPVSMLNEALRVYDCNGYVFKASQIPDQIGIDFNSHNIHIQLFNKKKGYSTDINSLSSGERTLLALTFYVYKLKFKKRLVASILLLDEIDSSLHPFMSQRLVDVLYTLFHQQLGLKIILCTHSPSTVAFAPCEDSLYVMKAEGDPKLIMSSKDAALKELTHGVPSFSVNYENRRQIFVESKFDVEYYEAIYKIFRNKLHPEISLNFIASGDAQKDKNGQPISNCTQVIEITKLLRNGGNKFIWGIIDWDLEKQLPDCKFVKVLGWQSRYSIESYILDPLLVAILVLVEKFQDPKEFGLQEDFKLHMLFNLDEPSIQVIIDSMIRMLNFDSTVDLSERIEYSTISGKRLLLPKNFTELNGHDLEAKYLKEIPKLNSIKKNKENELKNAIIKKVIQEYEEFTPKDLLDILISVQEV</sequence>
<dbReference type="PANTHER" id="PTHR32182:SF0">
    <property type="entry name" value="DNA REPLICATION AND REPAIR PROTEIN RECF"/>
    <property type="match status" value="1"/>
</dbReference>
<dbReference type="OrthoDB" id="9805802at2"/>
<dbReference type="PANTHER" id="PTHR32182">
    <property type="entry name" value="DNA REPLICATION AND REPAIR PROTEIN RECF"/>
    <property type="match status" value="1"/>
</dbReference>
<proteinExistence type="predicted"/>
<protein>
    <submittedName>
        <fullName evidence="2">Putative AbiEii toxin of type IV toxin-antitoxin system</fullName>
    </submittedName>
</protein>
<dbReference type="GO" id="GO:0016887">
    <property type="term" value="F:ATP hydrolysis activity"/>
    <property type="evidence" value="ECO:0007669"/>
    <property type="project" value="InterPro"/>
</dbReference>
<dbReference type="GO" id="GO:0000731">
    <property type="term" value="P:DNA synthesis involved in DNA repair"/>
    <property type="evidence" value="ECO:0007669"/>
    <property type="project" value="TreeGrafter"/>
</dbReference>
<dbReference type="Gene3D" id="3.40.50.300">
    <property type="entry name" value="P-loop containing nucleotide triphosphate hydrolases"/>
    <property type="match status" value="1"/>
</dbReference>
<organism evidence="2 3">
    <name type="scientific">Algoriphagus chordae</name>
    <dbReference type="NCBI Taxonomy" id="237019"/>
    <lineage>
        <taxon>Bacteria</taxon>
        <taxon>Pseudomonadati</taxon>
        <taxon>Bacteroidota</taxon>
        <taxon>Cytophagia</taxon>
        <taxon>Cytophagales</taxon>
        <taxon>Cyclobacteriaceae</taxon>
        <taxon>Algoriphagus</taxon>
    </lineage>
</organism>
<dbReference type="Proteomes" id="UP000248882">
    <property type="component" value="Unassembled WGS sequence"/>
</dbReference>
<dbReference type="RefSeq" id="WP_111316827.1">
    <property type="nucleotide sequence ID" value="NZ_QKZT01000002.1"/>
</dbReference>
<dbReference type="GO" id="GO:0006302">
    <property type="term" value="P:double-strand break repair"/>
    <property type="evidence" value="ECO:0007669"/>
    <property type="project" value="TreeGrafter"/>
</dbReference>
<dbReference type="InterPro" id="IPR027417">
    <property type="entry name" value="P-loop_NTPase"/>
</dbReference>
<comment type="caution">
    <text evidence="2">The sequence shown here is derived from an EMBL/GenBank/DDBJ whole genome shotgun (WGS) entry which is preliminary data.</text>
</comment>
<dbReference type="SUPFAM" id="SSF52540">
    <property type="entry name" value="P-loop containing nucleoside triphosphate hydrolases"/>
    <property type="match status" value="1"/>
</dbReference>
<dbReference type="EMBL" id="QKZT01000002">
    <property type="protein sequence ID" value="PZX56817.1"/>
    <property type="molecule type" value="Genomic_DNA"/>
</dbReference>